<proteinExistence type="predicted"/>
<accession>A0A9D1Q189</accession>
<evidence type="ECO:0000313" key="1">
    <source>
        <dbReference type="EMBL" id="HIW02387.1"/>
    </source>
</evidence>
<dbReference type="AlphaFoldDB" id="A0A9D1Q189"/>
<dbReference type="PANTHER" id="PTHR45661:SF3">
    <property type="entry name" value="IG-LIKE DOMAIN-CONTAINING PROTEIN"/>
    <property type="match status" value="1"/>
</dbReference>
<comment type="caution">
    <text evidence="1">The sequence shown here is derived from an EMBL/GenBank/DDBJ whole genome shotgun (WGS) entry which is preliminary data.</text>
</comment>
<dbReference type="InterPro" id="IPR026906">
    <property type="entry name" value="LRR_5"/>
</dbReference>
<name>A0A9D1Q189_9FIRM</name>
<dbReference type="PANTHER" id="PTHR45661">
    <property type="entry name" value="SURFACE ANTIGEN"/>
    <property type="match status" value="1"/>
</dbReference>
<dbReference type="SUPFAM" id="SSF52200">
    <property type="entry name" value="Toll/Interleukin receptor TIR domain"/>
    <property type="match status" value="1"/>
</dbReference>
<dbReference type="SUPFAM" id="SSF52058">
    <property type="entry name" value="L domain-like"/>
    <property type="match status" value="1"/>
</dbReference>
<reference evidence="1" key="1">
    <citation type="journal article" date="2021" name="PeerJ">
        <title>Extensive microbial diversity within the chicken gut microbiome revealed by metagenomics and culture.</title>
        <authorList>
            <person name="Gilroy R."/>
            <person name="Ravi A."/>
            <person name="Getino M."/>
            <person name="Pursley I."/>
            <person name="Horton D.L."/>
            <person name="Alikhan N.F."/>
            <person name="Baker D."/>
            <person name="Gharbi K."/>
            <person name="Hall N."/>
            <person name="Watson M."/>
            <person name="Adriaenssens E.M."/>
            <person name="Foster-Nyarko E."/>
            <person name="Jarju S."/>
            <person name="Secka A."/>
            <person name="Antonio M."/>
            <person name="Oren A."/>
            <person name="Chaudhuri R.R."/>
            <person name="La Ragione R."/>
            <person name="Hildebrand F."/>
            <person name="Pallen M.J."/>
        </authorList>
    </citation>
    <scope>NUCLEOTIDE SEQUENCE</scope>
    <source>
        <strain evidence="1">12435</strain>
    </source>
</reference>
<dbReference type="Pfam" id="PF13306">
    <property type="entry name" value="LRR_5"/>
    <property type="match status" value="2"/>
</dbReference>
<dbReference type="Gene3D" id="3.80.10.10">
    <property type="entry name" value="Ribonuclease Inhibitor"/>
    <property type="match status" value="1"/>
</dbReference>
<protein>
    <submittedName>
        <fullName evidence="1">Leucine-rich repeat protein</fullName>
    </submittedName>
</protein>
<dbReference type="InterPro" id="IPR035897">
    <property type="entry name" value="Toll_tir_struct_dom_sf"/>
</dbReference>
<dbReference type="InterPro" id="IPR053139">
    <property type="entry name" value="Surface_bspA-like"/>
</dbReference>
<dbReference type="EMBL" id="DXHS01000061">
    <property type="protein sequence ID" value="HIW02387.1"/>
    <property type="molecule type" value="Genomic_DNA"/>
</dbReference>
<reference evidence="1" key="2">
    <citation type="submission" date="2021-04" db="EMBL/GenBank/DDBJ databases">
        <authorList>
            <person name="Gilroy R."/>
        </authorList>
    </citation>
    <scope>NUCLEOTIDE SEQUENCE</scope>
    <source>
        <strain evidence="1">12435</strain>
    </source>
</reference>
<sequence>MSYTLEEKIKLIEDSSSLSEVQDLGIMPDPDQSDGYYFVSYSHRDYKTVFPAILALQRENVKLWYDRGLETGKSWLRDVRRHISSYYCKGVLFFVGDAALLSTSVWAEIYATIKNKKHYAVVDLRGDGASDTFDEVPDEEARGYFVRLFGTARGRSRLFFRGSAAADIAAALLSMPKPRLFTYGRTGADGEYAIARSVADVSLKKAEIPAYAKLGGERIPVIGVDERCFANCTELKEVSLPDGWTTVAPQSFYNCVSLERVTFGEPGDDASISLDAFFGCDSLYVLEVPAGVNLCKYDLTELDRPERIVFLSGNARTEWSSDFRGCVGLREVVGLPETTTSGAFTMCRSLERIELPQSCRTVDDDAFCGCGSLRKIRLPKNVRTVRPFAFADCKMLEECVFEGDGTDICAFAFLHCTSLVRLELPCKKLSAGIFAFAGCTSLREVALTAEQTALNVTAFAGCNVSSVIVCCRKLTIEPLEKTSEEFLSSTDDIGLLRSYDIGAETKEPHIDDVFRSAKTFYVADEIAMPGFSSPFCETDTDRPGFRKFIKE</sequence>
<dbReference type="Proteomes" id="UP000823990">
    <property type="component" value="Unassembled WGS sequence"/>
</dbReference>
<gene>
    <name evidence="1" type="ORF">H9892_03525</name>
</gene>
<dbReference type="Gene3D" id="3.40.50.10140">
    <property type="entry name" value="Toll/interleukin-1 receptor homology (TIR) domain"/>
    <property type="match status" value="1"/>
</dbReference>
<dbReference type="InterPro" id="IPR032675">
    <property type="entry name" value="LRR_dom_sf"/>
</dbReference>
<evidence type="ECO:0000313" key="2">
    <source>
        <dbReference type="Proteomes" id="UP000823990"/>
    </source>
</evidence>
<organism evidence="1 2">
    <name type="scientific">Candidatus Protoclostridium stercorigallinarum</name>
    <dbReference type="NCBI Taxonomy" id="2838741"/>
    <lineage>
        <taxon>Bacteria</taxon>
        <taxon>Bacillati</taxon>
        <taxon>Bacillota</taxon>
        <taxon>Clostridia</taxon>
        <taxon>Candidatus Protoclostridium</taxon>
    </lineage>
</organism>